<name>A0ABQ7I0V4_9MICR</name>
<comment type="caution">
    <text evidence="4">The sequence shown here is derived from an EMBL/GenBank/DDBJ whole genome shotgun (WGS) entry which is preliminary data.</text>
</comment>
<keyword evidence="2" id="KW-0808">Transferase</keyword>
<dbReference type="EMBL" id="SBIQ01000030">
    <property type="protein sequence ID" value="KAF7684080.1"/>
    <property type="molecule type" value="Genomic_DNA"/>
</dbReference>
<dbReference type="InterPro" id="IPR000241">
    <property type="entry name" value="RlmKL-like_Mtase"/>
</dbReference>
<dbReference type="PANTHER" id="PTHR13370:SF3">
    <property type="entry name" value="TRNA (GUANINE(10)-N2)-METHYLTRANSFERASE HOMOLOG"/>
    <property type="match status" value="1"/>
</dbReference>
<organism evidence="4 5">
    <name type="scientific">Astathelohania contejeani</name>
    <dbReference type="NCBI Taxonomy" id="164912"/>
    <lineage>
        <taxon>Eukaryota</taxon>
        <taxon>Fungi</taxon>
        <taxon>Fungi incertae sedis</taxon>
        <taxon>Microsporidia</taxon>
        <taxon>Astathelohaniidae</taxon>
        <taxon>Astathelohania</taxon>
    </lineage>
</organism>
<dbReference type="CDD" id="cd02440">
    <property type="entry name" value="AdoMet_MTases"/>
    <property type="match status" value="1"/>
</dbReference>
<dbReference type="InterPro" id="IPR029063">
    <property type="entry name" value="SAM-dependent_MTases_sf"/>
</dbReference>
<proteinExistence type="predicted"/>
<feature type="domain" description="Ribosomal RNA large subunit methyltransferase K/L-like methyltransferase" evidence="3">
    <location>
        <begin position="164"/>
        <end position="315"/>
    </location>
</feature>
<reference evidence="4 5" key="1">
    <citation type="submission" date="2019-01" db="EMBL/GenBank/DDBJ databases">
        <title>Genomes sequencing and comparative genomics of infectious freshwater microsporidia, Cucumispora dikerogammari and Thelohania contejeani.</title>
        <authorList>
            <person name="Cormier A."/>
            <person name="Giraud I."/>
            <person name="Wattier R."/>
            <person name="Teixeira M."/>
            <person name="Grandjean F."/>
            <person name="Rigaud T."/>
            <person name="Cordaux R."/>
        </authorList>
    </citation>
    <scope>NUCLEOTIDE SEQUENCE [LARGE SCALE GENOMIC DNA]</scope>
    <source>
        <strain evidence="4">T1</strain>
        <tissue evidence="4">Spores</tissue>
    </source>
</reference>
<dbReference type="PANTHER" id="PTHR13370">
    <property type="entry name" value="RNA METHYLASE-RELATED"/>
    <property type="match status" value="1"/>
</dbReference>
<accession>A0ABQ7I0V4</accession>
<evidence type="ECO:0000313" key="5">
    <source>
        <dbReference type="Proteomes" id="UP001516464"/>
    </source>
</evidence>
<gene>
    <name evidence="4" type="primary">TRM11</name>
    <name evidence="4" type="ORF">TCON_0714</name>
</gene>
<dbReference type="InterPro" id="IPR002052">
    <property type="entry name" value="DNA_methylase_N6_adenine_CS"/>
</dbReference>
<evidence type="ECO:0000256" key="1">
    <source>
        <dbReference type="ARBA" id="ARBA00022603"/>
    </source>
</evidence>
<dbReference type="Proteomes" id="UP001516464">
    <property type="component" value="Unassembled WGS sequence"/>
</dbReference>
<dbReference type="Gene3D" id="3.40.50.150">
    <property type="entry name" value="Vaccinia Virus protein VP39"/>
    <property type="match status" value="1"/>
</dbReference>
<dbReference type="SUPFAM" id="SSF53335">
    <property type="entry name" value="S-adenosyl-L-methionine-dependent methyltransferases"/>
    <property type="match status" value="1"/>
</dbReference>
<dbReference type="PIRSF" id="PIRSF017259">
    <property type="entry name" value="tRNA_mtfrase_TRM11"/>
    <property type="match status" value="1"/>
</dbReference>
<keyword evidence="1" id="KW-0489">Methyltransferase</keyword>
<dbReference type="PROSITE" id="PS00092">
    <property type="entry name" value="N6_MTASE"/>
    <property type="match status" value="1"/>
</dbReference>
<dbReference type="Pfam" id="PF01170">
    <property type="entry name" value="UPF0020"/>
    <property type="match status" value="1"/>
</dbReference>
<sequence>MLFLIRYSNSYPEFQYLEVEWVLRHRGMPFLIVKREPPYEIIDSSIEAMEIICERCVFVRNVSYYLFDVSNIDELLELKDVKDLMIQARERKNFIGCVKNFYFGDKISAEKSKFIKDHFGMIFSKIDLVTPTDILELHFSTRIYGGLNFKSSNRKYFLGFHVEKRPFIGHTSMDLELSIFMANICNIGINSIVYDPCAGSGSILLACSLLGAFVFGSDIDSRQYVGENIFKNNVKTRLKGTNIYTNFIHYNNTTSVLGFNIADLFSIPFIRPHTLDCILVDPPYGIRASLKKNINEYIEEIGKLGVELLIENGYLGIWIPEGVEFKLDGYEEIISVRQRLASYTRMMCVYKKI</sequence>
<evidence type="ECO:0000259" key="3">
    <source>
        <dbReference type="Pfam" id="PF01170"/>
    </source>
</evidence>
<evidence type="ECO:0000313" key="4">
    <source>
        <dbReference type="EMBL" id="KAF7684080.1"/>
    </source>
</evidence>
<evidence type="ECO:0000256" key="2">
    <source>
        <dbReference type="ARBA" id="ARBA00022679"/>
    </source>
</evidence>
<keyword evidence="5" id="KW-1185">Reference proteome</keyword>
<protein>
    <submittedName>
        <fullName evidence="4">tRNA (Guanine(10)-N2)-methyltransferase</fullName>
    </submittedName>
</protein>